<evidence type="ECO:0000313" key="7">
    <source>
        <dbReference type="Proteomes" id="UP001634154"/>
    </source>
</evidence>
<sequence length="201" mass="22708">MSQKLIPMAGRPKIFDECEAIEKATEVFRSKGYDTASADELLGAMGIGKGSFYLAFKGGKQELYTRSITQFSEHFSQKISQSIAEADDKIEFLKAFFLNLAYASDCDKERGCYLGNALVQLSEKDHEMKKITAKLLRNLQTIFAATIKEAQEKGQMKSKEDPEIMGWHLSNLWNGIHVTRRMEASPEILKSIIEMNLKILD</sequence>
<feature type="domain" description="HTH tetR-type" evidence="4">
    <location>
        <begin position="21"/>
        <end position="64"/>
    </location>
</feature>
<accession>A0ABW9KAV8</accession>
<keyword evidence="2" id="KW-0238">DNA-binding</keyword>
<proteinExistence type="predicted"/>
<dbReference type="InterPro" id="IPR011075">
    <property type="entry name" value="TetR_C"/>
</dbReference>
<organism evidence="6 7">
    <name type="scientific">Chryseobacterium kwangjuense</name>
    <dbReference type="NCBI Taxonomy" id="267125"/>
    <lineage>
        <taxon>Bacteria</taxon>
        <taxon>Pseudomonadati</taxon>
        <taxon>Bacteroidota</taxon>
        <taxon>Flavobacteriia</taxon>
        <taxon>Flavobacteriales</taxon>
        <taxon>Weeksellaceae</taxon>
        <taxon>Chryseobacterium group</taxon>
        <taxon>Chryseobacterium</taxon>
    </lineage>
</organism>
<keyword evidence="7" id="KW-1185">Reference proteome</keyword>
<dbReference type="SUPFAM" id="SSF46689">
    <property type="entry name" value="Homeodomain-like"/>
    <property type="match status" value="1"/>
</dbReference>
<reference evidence="6 7" key="1">
    <citation type="submission" date="2024-12" db="EMBL/GenBank/DDBJ databases">
        <title>Draft genome sequence of Chryseobacterium kwangjuense AG447.</title>
        <authorList>
            <person name="Cheptsov V.S."/>
            <person name="Belov A."/>
            <person name="Zavarzina A.G."/>
        </authorList>
    </citation>
    <scope>NUCLEOTIDE SEQUENCE [LARGE SCALE GENOMIC DNA]</scope>
    <source>
        <strain evidence="6 7">AG447</strain>
    </source>
</reference>
<dbReference type="InterPro" id="IPR009057">
    <property type="entry name" value="Homeodomain-like_sf"/>
</dbReference>
<dbReference type="EMBL" id="JBJXVJ010000006">
    <property type="protein sequence ID" value="MFN1219745.1"/>
    <property type="molecule type" value="Genomic_DNA"/>
</dbReference>
<dbReference type="InterPro" id="IPR036271">
    <property type="entry name" value="Tet_transcr_reg_TetR-rel_C_sf"/>
</dbReference>
<gene>
    <name evidence="6" type="ORF">ACKW6Q_22470</name>
</gene>
<dbReference type="RefSeq" id="WP_409358326.1">
    <property type="nucleotide sequence ID" value="NZ_JBJXVJ010000006.1"/>
</dbReference>
<evidence type="ECO:0000256" key="3">
    <source>
        <dbReference type="ARBA" id="ARBA00023163"/>
    </source>
</evidence>
<dbReference type="Proteomes" id="UP001634154">
    <property type="component" value="Unassembled WGS sequence"/>
</dbReference>
<keyword evidence="3" id="KW-0804">Transcription</keyword>
<comment type="caution">
    <text evidence="6">The sequence shown here is derived from an EMBL/GenBank/DDBJ whole genome shotgun (WGS) entry which is preliminary data.</text>
</comment>
<name>A0ABW9KAV8_9FLAO</name>
<evidence type="ECO:0000256" key="2">
    <source>
        <dbReference type="ARBA" id="ARBA00023125"/>
    </source>
</evidence>
<protein>
    <submittedName>
        <fullName evidence="6">TetR/AcrR family transcriptional regulator</fullName>
    </submittedName>
</protein>
<dbReference type="Pfam" id="PF00440">
    <property type="entry name" value="TetR_N"/>
    <property type="match status" value="1"/>
</dbReference>
<dbReference type="Gene3D" id="1.10.357.10">
    <property type="entry name" value="Tetracycline Repressor, domain 2"/>
    <property type="match status" value="1"/>
</dbReference>
<evidence type="ECO:0000259" key="5">
    <source>
        <dbReference type="Pfam" id="PF16925"/>
    </source>
</evidence>
<evidence type="ECO:0000259" key="4">
    <source>
        <dbReference type="Pfam" id="PF00440"/>
    </source>
</evidence>
<keyword evidence="1" id="KW-0805">Transcription regulation</keyword>
<dbReference type="Pfam" id="PF16925">
    <property type="entry name" value="TetR_C_13"/>
    <property type="match status" value="1"/>
</dbReference>
<evidence type="ECO:0000313" key="6">
    <source>
        <dbReference type="EMBL" id="MFN1219745.1"/>
    </source>
</evidence>
<dbReference type="PANTHER" id="PTHR47506">
    <property type="entry name" value="TRANSCRIPTIONAL REGULATORY PROTEIN"/>
    <property type="match status" value="1"/>
</dbReference>
<feature type="domain" description="Tetracyclin repressor-like C-terminal" evidence="5">
    <location>
        <begin position="100"/>
        <end position="192"/>
    </location>
</feature>
<dbReference type="SUPFAM" id="SSF48498">
    <property type="entry name" value="Tetracyclin repressor-like, C-terminal domain"/>
    <property type="match status" value="1"/>
</dbReference>
<evidence type="ECO:0000256" key="1">
    <source>
        <dbReference type="ARBA" id="ARBA00023015"/>
    </source>
</evidence>
<dbReference type="Gene3D" id="1.10.10.60">
    <property type="entry name" value="Homeodomain-like"/>
    <property type="match status" value="1"/>
</dbReference>
<dbReference type="InterPro" id="IPR001647">
    <property type="entry name" value="HTH_TetR"/>
</dbReference>
<dbReference type="PANTHER" id="PTHR47506:SF10">
    <property type="entry name" value="TRANSCRIPTIONAL REGULATORY PROTEIN"/>
    <property type="match status" value="1"/>
</dbReference>